<dbReference type="Pfam" id="PF10825">
    <property type="entry name" value="DUF2752"/>
    <property type="match status" value="1"/>
</dbReference>
<dbReference type="AlphaFoldDB" id="A0A1U7NQN5"/>
<dbReference type="Proteomes" id="UP000186705">
    <property type="component" value="Unassembled WGS sequence"/>
</dbReference>
<keyword evidence="1" id="KW-0812">Transmembrane</keyword>
<name>A0A1U7NQN5_9FIRM</name>
<reference evidence="2 3" key="1">
    <citation type="submission" date="2016-11" db="EMBL/GenBank/DDBJ databases">
        <title>Description of two novel members of the family Erysipelotrichaceae: Ileibacterium lipovorans gen. nov., sp. nov. and Dubosiella newyorkensis, gen. nov., sp. nov.</title>
        <authorList>
            <person name="Cox L.M."/>
            <person name="Sohn J."/>
            <person name="Tyrrell K.L."/>
            <person name="Citron D.M."/>
            <person name="Lawson P.A."/>
            <person name="Patel N.B."/>
            <person name="Iizumi T."/>
            <person name="Perez-Perez G.I."/>
            <person name="Goldstein E.J."/>
            <person name="Blaser M.J."/>
        </authorList>
    </citation>
    <scope>NUCLEOTIDE SEQUENCE [LARGE SCALE GENOMIC DNA]</scope>
    <source>
        <strain evidence="2 3">NYU-BL-A4</strain>
    </source>
</reference>
<sequence length="146" mass="17046">MENKESIQRYSLFIMQKKIKMIVVAYGALGLMILFFHYSCPFQSLTGLPCPGCNMTTALYYFMNGNLESSLTYHAMLIPTIFCFLLLTCFYCMDLKKAFNFLLWVWVIGMLVYYIWRMITIFPSIPMVYDLDSLLGKAWKVLTSKI</sequence>
<evidence type="ECO:0000313" key="3">
    <source>
        <dbReference type="Proteomes" id="UP000186705"/>
    </source>
</evidence>
<feature type="transmembrane region" description="Helical" evidence="1">
    <location>
        <begin position="71"/>
        <end position="91"/>
    </location>
</feature>
<keyword evidence="3" id="KW-1185">Reference proteome</keyword>
<gene>
    <name evidence="2" type="ORF">BO225_00490</name>
</gene>
<feature type="transmembrane region" description="Helical" evidence="1">
    <location>
        <begin position="21"/>
        <end position="39"/>
    </location>
</feature>
<evidence type="ECO:0000256" key="1">
    <source>
        <dbReference type="SAM" id="Phobius"/>
    </source>
</evidence>
<dbReference type="InterPro" id="IPR021215">
    <property type="entry name" value="DUF2752"/>
</dbReference>
<evidence type="ECO:0000313" key="2">
    <source>
        <dbReference type="EMBL" id="OLU47945.1"/>
    </source>
</evidence>
<dbReference type="STRING" id="1862672.BO225_00490"/>
<comment type="caution">
    <text evidence="2">The sequence shown here is derived from an EMBL/GenBank/DDBJ whole genome shotgun (WGS) entry which is preliminary data.</text>
</comment>
<keyword evidence="1" id="KW-0472">Membrane</keyword>
<accession>A0A1U7NQN5</accession>
<protein>
    <recommendedName>
        <fullName evidence="4">DUF2752 domain-containing protein</fullName>
    </recommendedName>
</protein>
<feature type="transmembrane region" description="Helical" evidence="1">
    <location>
        <begin position="98"/>
        <end position="116"/>
    </location>
</feature>
<keyword evidence="1" id="KW-1133">Transmembrane helix</keyword>
<dbReference type="EMBL" id="MPKA01000021">
    <property type="protein sequence ID" value="OLU47945.1"/>
    <property type="molecule type" value="Genomic_DNA"/>
</dbReference>
<organism evidence="2 3">
    <name type="scientific">Dubosiella newyorkensis</name>
    <dbReference type="NCBI Taxonomy" id="1862672"/>
    <lineage>
        <taxon>Bacteria</taxon>
        <taxon>Bacillati</taxon>
        <taxon>Bacillota</taxon>
        <taxon>Erysipelotrichia</taxon>
        <taxon>Erysipelotrichales</taxon>
        <taxon>Erysipelotrichaceae</taxon>
        <taxon>Dubosiella</taxon>
    </lineage>
</organism>
<evidence type="ECO:0008006" key="4">
    <source>
        <dbReference type="Google" id="ProtNLM"/>
    </source>
</evidence>
<proteinExistence type="predicted"/>